<reference evidence="2 4" key="1">
    <citation type="journal article" date="2019" name="Sci. Rep.">
        <title>Orb-weaving spider Araneus ventricosus genome elucidates the spidroin gene catalogue.</title>
        <authorList>
            <person name="Kono N."/>
            <person name="Nakamura H."/>
            <person name="Ohtoshi R."/>
            <person name="Moran D.A.P."/>
            <person name="Shinohara A."/>
            <person name="Yoshida Y."/>
            <person name="Fujiwara M."/>
            <person name="Mori M."/>
            <person name="Tomita M."/>
            <person name="Arakawa K."/>
        </authorList>
    </citation>
    <scope>NUCLEOTIDE SEQUENCE [LARGE SCALE GENOMIC DNA]</scope>
</reference>
<dbReference type="EMBL" id="BGPR01077924">
    <property type="protein sequence ID" value="GBL67984.1"/>
    <property type="molecule type" value="Genomic_DNA"/>
</dbReference>
<evidence type="ECO:0000313" key="2">
    <source>
        <dbReference type="EMBL" id="GBL67984.1"/>
    </source>
</evidence>
<gene>
    <name evidence="3" type="ORF">AVEN_111380_1</name>
    <name evidence="2" type="ORF">AVEN_268594_1</name>
</gene>
<dbReference type="EMBL" id="BGPR01077926">
    <property type="protein sequence ID" value="GBL67996.1"/>
    <property type="molecule type" value="Genomic_DNA"/>
</dbReference>
<dbReference type="AlphaFoldDB" id="A0A4Y1ZUJ6"/>
<evidence type="ECO:0000313" key="4">
    <source>
        <dbReference type="Proteomes" id="UP000499080"/>
    </source>
</evidence>
<organism evidence="2 4">
    <name type="scientific">Araneus ventricosus</name>
    <name type="common">Orbweaver spider</name>
    <name type="synonym">Epeira ventricosa</name>
    <dbReference type="NCBI Taxonomy" id="182803"/>
    <lineage>
        <taxon>Eukaryota</taxon>
        <taxon>Metazoa</taxon>
        <taxon>Ecdysozoa</taxon>
        <taxon>Arthropoda</taxon>
        <taxon>Chelicerata</taxon>
        <taxon>Arachnida</taxon>
        <taxon>Araneae</taxon>
        <taxon>Araneomorphae</taxon>
        <taxon>Entelegynae</taxon>
        <taxon>Araneoidea</taxon>
        <taxon>Araneidae</taxon>
        <taxon>Araneus</taxon>
    </lineage>
</organism>
<proteinExistence type="predicted"/>
<feature type="non-terminal residue" evidence="2">
    <location>
        <position position="31"/>
    </location>
</feature>
<comment type="caution">
    <text evidence="2">The sequence shown here is derived from an EMBL/GenBank/DDBJ whole genome shotgun (WGS) entry which is preliminary data.</text>
</comment>
<feature type="region of interest" description="Disordered" evidence="1">
    <location>
        <begin position="1"/>
        <end position="31"/>
    </location>
</feature>
<dbReference type="Proteomes" id="UP000499080">
    <property type="component" value="Unassembled WGS sequence"/>
</dbReference>
<protein>
    <submittedName>
        <fullName evidence="2">Uncharacterized protein</fullName>
    </submittedName>
</protein>
<evidence type="ECO:0000313" key="3">
    <source>
        <dbReference type="EMBL" id="GBL67996.1"/>
    </source>
</evidence>
<accession>A0A4Y1ZUJ6</accession>
<keyword evidence="4" id="KW-1185">Reference proteome</keyword>
<name>A0A4Y1ZUJ6_ARAVE</name>
<sequence length="31" mass="3496">MKRTPDPGQPLQTSTPYQRFPSILVDSKSYG</sequence>
<evidence type="ECO:0000256" key="1">
    <source>
        <dbReference type="SAM" id="MobiDB-lite"/>
    </source>
</evidence>